<comment type="similarity">
    <text evidence="3">Belongs to the complex I NDUFA5 subunit family.</text>
</comment>
<protein>
    <recommendedName>
        <fullName evidence="12">NADH dehydrogenase [ubiquinone] 1 alpha subcomplex subunit 5</fullName>
    </recommendedName>
</protein>
<comment type="subcellular location">
    <subcellularLocation>
        <location evidence="2">Mitochondrion inner membrane</location>
        <topology evidence="2">Peripheral membrane protein</topology>
        <orientation evidence="2">Matrix side</orientation>
    </subcellularLocation>
</comment>
<evidence type="ECO:0000313" key="11">
    <source>
        <dbReference type="EMBL" id="KAL0278821.1"/>
    </source>
</evidence>
<evidence type="ECO:0000256" key="9">
    <source>
        <dbReference type="ARBA" id="ARBA00023128"/>
    </source>
</evidence>
<keyword evidence="7" id="KW-0999">Mitochondrion inner membrane</keyword>
<proteinExistence type="inferred from homology"/>
<evidence type="ECO:0000256" key="2">
    <source>
        <dbReference type="ARBA" id="ARBA00004443"/>
    </source>
</evidence>
<comment type="subunit">
    <text evidence="4">Complex I is composed of 45 different subunits.</text>
</comment>
<dbReference type="GO" id="GO:0005743">
    <property type="term" value="C:mitochondrial inner membrane"/>
    <property type="evidence" value="ECO:0007669"/>
    <property type="project" value="UniProtKB-SubCell"/>
</dbReference>
<dbReference type="InterPro" id="IPR006806">
    <property type="entry name" value="NDUFA5"/>
</dbReference>
<keyword evidence="8" id="KW-0249">Electron transport</keyword>
<dbReference type="EMBL" id="JARGDH010000001">
    <property type="protein sequence ID" value="KAL0278821.1"/>
    <property type="molecule type" value="Genomic_DNA"/>
</dbReference>
<keyword evidence="6" id="KW-0679">Respiratory chain</keyword>
<gene>
    <name evidence="11" type="ORF">PYX00_000518</name>
</gene>
<organism evidence="11">
    <name type="scientific">Menopon gallinae</name>
    <name type="common">poultry shaft louse</name>
    <dbReference type="NCBI Taxonomy" id="328185"/>
    <lineage>
        <taxon>Eukaryota</taxon>
        <taxon>Metazoa</taxon>
        <taxon>Ecdysozoa</taxon>
        <taxon>Arthropoda</taxon>
        <taxon>Hexapoda</taxon>
        <taxon>Insecta</taxon>
        <taxon>Pterygota</taxon>
        <taxon>Neoptera</taxon>
        <taxon>Paraneoptera</taxon>
        <taxon>Psocodea</taxon>
        <taxon>Troctomorpha</taxon>
        <taxon>Phthiraptera</taxon>
        <taxon>Amblycera</taxon>
        <taxon>Menoponidae</taxon>
        <taxon>Menopon</taxon>
    </lineage>
</organism>
<evidence type="ECO:0000256" key="4">
    <source>
        <dbReference type="ARBA" id="ARBA00011533"/>
    </source>
</evidence>
<evidence type="ECO:0000256" key="6">
    <source>
        <dbReference type="ARBA" id="ARBA00022660"/>
    </source>
</evidence>
<evidence type="ECO:0008006" key="12">
    <source>
        <dbReference type="Google" id="ProtNLM"/>
    </source>
</evidence>
<reference evidence="11" key="1">
    <citation type="journal article" date="2024" name="Gigascience">
        <title>Chromosome-level genome of the poultry shaft louse Menopon gallinae provides insight into the host-switching and adaptive evolution of parasitic lice.</title>
        <authorList>
            <person name="Xu Y."/>
            <person name="Ma L."/>
            <person name="Liu S."/>
            <person name="Liang Y."/>
            <person name="Liu Q."/>
            <person name="He Z."/>
            <person name="Tian L."/>
            <person name="Duan Y."/>
            <person name="Cai W."/>
            <person name="Li H."/>
            <person name="Song F."/>
        </authorList>
    </citation>
    <scope>NUCLEOTIDE SEQUENCE</scope>
    <source>
        <strain evidence="11">Cailab_2023a</strain>
    </source>
</reference>
<evidence type="ECO:0000256" key="10">
    <source>
        <dbReference type="ARBA" id="ARBA00023136"/>
    </source>
</evidence>
<dbReference type="PANTHER" id="PTHR12653:SF0">
    <property type="entry name" value="NADH DEHYDROGENASE [UBIQUINONE] 1 ALPHA SUBCOMPLEX SUBUNIT 5"/>
    <property type="match status" value="1"/>
</dbReference>
<keyword evidence="9" id="KW-0496">Mitochondrion</keyword>
<evidence type="ECO:0000256" key="7">
    <source>
        <dbReference type="ARBA" id="ARBA00022792"/>
    </source>
</evidence>
<comment type="caution">
    <text evidence="11">The sequence shown here is derived from an EMBL/GenBank/DDBJ whole genome shotgun (WGS) entry which is preliminary data.</text>
</comment>
<evidence type="ECO:0000256" key="3">
    <source>
        <dbReference type="ARBA" id="ARBA00010261"/>
    </source>
</evidence>
<sequence length="117" mass="13675">MASVARQATRLTGQTNIINVRKRILLLYDKILKELEKMPETASYRKHTEEIVKYKKSIVEQETNEATIEQKLGSGHISEIFLQAQNELNLSRTMLEYRPWEPLASPIPRNQWKWPPA</sequence>
<keyword evidence="10" id="KW-0472">Membrane</keyword>
<dbReference type="AlphaFoldDB" id="A0AAW2IA69"/>
<dbReference type="Pfam" id="PF04716">
    <property type="entry name" value="ETC_C1_NDUFA5"/>
    <property type="match status" value="1"/>
</dbReference>
<accession>A0AAW2IA69</accession>
<keyword evidence="5" id="KW-0813">Transport</keyword>
<dbReference type="PANTHER" id="PTHR12653">
    <property type="entry name" value="NADH-UBIQUINONE OXIDOREDUCTASE 13 KD-B SUBUNIT"/>
    <property type="match status" value="1"/>
</dbReference>
<name>A0AAW2IA69_9NEOP</name>
<evidence type="ECO:0000256" key="1">
    <source>
        <dbReference type="ARBA" id="ARBA00003195"/>
    </source>
</evidence>
<evidence type="ECO:0000256" key="8">
    <source>
        <dbReference type="ARBA" id="ARBA00022982"/>
    </source>
</evidence>
<dbReference type="GO" id="GO:0022904">
    <property type="term" value="P:respiratory electron transport chain"/>
    <property type="evidence" value="ECO:0007669"/>
    <property type="project" value="InterPro"/>
</dbReference>
<evidence type="ECO:0000256" key="5">
    <source>
        <dbReference type="ARBA" id="ARBA00022448"/>
    </source>
</evidence>
<comment type="function">
    <text evidence="1">Accessory subunit of the mitochondrial membrane respiratory chain NADH dehydrogenase (Complex I), that is believed not to be involved in catalysis. Complex I functions in the transfer of electrons from NADH to the respiratory chain. The immediate electron acceptor for the enzyme is believed to be ubiquinone.</text>
</comment>